<dbReference type="OrthoDB" id="8194225at2759"/>
<comment type="similarity">
    <text evidence="3">Belongs to the TO family.</text>
</comment>
<evidence type="ECO:0000256" key="1">
    <source>
        <dbReference type="ARBA" id="ARBA00022729"/>
    </source>
</evidence>
<dbReference type="Pfam" id="PF06585">
    <property type="entry name" value="JHBP"/>
    <property type="match status" value="1"/>
</dbReference>
<reference evidence="5" key="1">
    <citation type="submission" date="2021-12" db="EMBL/GenBank/DDBJ databases">
        <authorList>
            <person name="King R."/>
        </authorList>
    </citation>
    <scope>NUCLEOTIDE SEQUENCE</scope>
</reference>
<dbReference type="AlphaFoldDB" id="A0A9P0B6L2"/>
<dbReference type="EMBL" id="OV121136">
    <property type="protein sequence ID" value="CAH0557643.1"/>
    <property type="molecule type" value="Genomic_DNA"/>
</dbReference>
<gene>
    <name evidence="5" type="ORF">MELIAE_LOCUS8314</name>
</gene>
<dbReference type="GO" id="GO:0007623">
    <property type="term" value="P:circadian rhythm"/>
    <property type="evidence" value="ECO:0007669"/>
    <property type="project" value="UniProtKB-ARBA"/>
</dbReference>
<evidence type="ECO:0000256" key="2">
    <source>
        <dbReference type="ARBA" id="ARBA00023108"/>
    </source>
</evidence>
<accession>A0A9P0B6L2</accession>
<organism evidence="5 6">
    <name type="scientific">Brassicogethes aeneus</name>
    <name type="common">Rape pollen beetle</name>
    <name type="synonym">Meligethes aeneus</name>
    <dbReference type="NCBI Taxonomy" id="1431903"/>
    <lineage>
        <taxon>Eukaryota</taxon>
        <taxon>Metazoa</taxon>
        <taxon>Ecdysozoa</taxon>
        <taxon>Arthropoda</taxon>
        <taxon>Hexapoda</taxon>
        <taxon>Insecta</taxon>
        <taxon>Pterygota</taxon>
        <taxon>Neoptera</taxon>
        <taxon>Endopterygota</taxon>
        <taxon>Coleoptera</taxon>
        <taxon>Polyphaga</taxon>
        <taxon>Cucujiformia</taxon>
        <taxon>Nitidulidae</taxon>
        <taxon>Meligethinae</taxon>
        <taxon>Brassicogethes</taxon>
    </lineage>
</organism>
<keyword evidence="1 4" id="KW-0732">Signal</keyword>
<evidence type="ECO:0000256" key="4">
    <source>
        <dbReference type="SAM" id="SignalP"/>
    </source>
</evidence>
<dbReference type="PANTHER" id="PTHR11008:SF32">
    <property type="entry name" value="CIRCADIAN CLOCK-CONTROLLED PROTEIN DAYWAKE-RELATED"/>
    <property type="match status" value="1"/>
</dbReference>
<name>A0A9P0B6L2_BRAAE</name>
<feature type="chain" id="PRO_5040424717" description="Protein takeout-like" evidence="4">
    <location>
        <begin position="18"/>
        <end position="240"/>
    </location>
</feature>
<keyword evidence="2" id="KW-0090">Biological rhythms</keyword>
<sequence>MDRFVFSFLCMVSITFALHIPSYIKPCKKNDPNLNDCALKQTKLAFPFVSKGDKQFKARPLNPFFLPFLEVDAGANLELKLINLTVNGLDNIEFKTVNYDIENNKSRFIMSSTLNFVGKYEINGQILVLPIRGDGNCNITFSDGDFIYDTYWTFVEKNSQQFAKINNTKLDMKLKRAHFNFENLFNGDKLLGDNMNKVLNDNWEDVMKEIGPGITHTLDVVATSILKAYFENIPYEEMFV</sequence>
<evidence type="ECO:0000256" key="3">
    <source>
        <dbReference type="ARBA" id="ARBA00060902"/>
    </source>
</evidence>
<feature type="signal peptide" evidence="4">
    <location>
        <begin position="1"/>
        <end position="17"/>
    </location>
</feature>
<protein>
    <recommendedName>
        <fullName evidence="7">Protein takeout-like</fullName>
    </recommendedName>
</protein>
<dbReference type="SMART" id="SM00700">
    <property type="entry name" value="JHBP"/>
    <property type="match status" value="1"/>
</dbReference>
<dbReference type="PANTHER" id="PTHR11008">
    <property type="entry name" value="PROTEIN TAKEOUT-LIKE PROTEIN"/>
    <property type="match status" value="1"/>
</dbReference>
<dbReference type="GO" id="GO:0005615">
    <property type="term" value="C:extracellular space"/>
    <property type="evidence" value="ECO:0007669"/>
    <property type="project" value="TreeGrafter"/>
</dbReference>
<keyword evidence="6" id="KW-1185">Reference proteome</keyword>
<dbReference type="Proteomes" id="UP001154078">
    <property type="component" value="Chromosome 5"/>
</dbReference>
<dbReference type="InterPro" id="IPR038606">
    <property type="entry name" value="To_sf"/>
</dbReference>
<evidence type="ECO:0008006" key="7">
    <source>
        <dbReference type="Google" id="ProtNLM"/>
    </source>
</evidence>
<proteinExistence type="inferred from homology"/>
<evidence type="ECO:0000313" key="5">
    <source>
        <dbReference type="EMBL" id="CAH0557643.1"/>
    </source>
</evidence>
<dbReference type="InterPro" id="IPR010562">
    <property type="entry name" value="Haemolymph_juvenile_hormone-bd"/>
</dbReference>
<evidence type="ECO:0000313" key="6">
    <source>
        <dbReference type="Proteomes" id="UP001154078"/>
    </source>
</evidence>
<dbReference type="Gene3D" id="3.15.10.30">
    <property type="entry name" value="Haemolymph juvenile hormone binding protein"/>
    <property type="match status" value="1"/>
</dbReference>
<dbReference type="FunFam" id="3.15.10.30:FF:000001">
    <property type="entry name" value="Takeout-like protein 1"/>
    <property type="match status" value="1"/>
</dbReference>